<feature type="region of interest" description="Disordered" evidence="1">
    <location>
        <begin position="278"/>
        <end position="298"/>
    </location>
</feature>
<feature type="region of interest" description="Disordered" evidence="1">
    <location>
        <begin position="1060"/>
        <end position="1090"/>
    </location>
</feature>
<sequence length="1750" mass="176590">MGGALDHVGVHRPRDPGPAATRGGEDVVHVEHVAARAHGDVRAGGRRAVGGRVDRGVLDLRAGRAGHHVDVAHRRAGAGAGQPRDRGRDRGTEHAHLLDAARAHRQAVDVLLVLGEVVHRTEVLRVGPGPRIRRIPGDGAVGDGDVVAGVPAQGGHPRGAAGDGRRGLALHEVEGRRTGDPGAAAEAGGAAEHAHDAAVAGGDREVVGRHDVRALLDPRPGRRSDDVGRHRAGDTGLAGGGAAHRHGLDLRPGKRVHADVVAAVGTVAGFATDIRADGRADPVDPGGHTHARRSAATHLPRQRLDGRGVGGAHGGVLAVVAGGRILDARLDGAVKNVGGIGAGDTHRSRERAGDAGGTDGPVLAREHVHAVADVEHAPGEQGAAAALDGVDRHPGAHGRAAGGVRRSRQGVDLRGPVVRGHRQAAGGDVGIVRLRGLGAQHRIDRQRAADGRRAGGTAGDGRGDQARRAVLVAAGGDVDVAGADVRRATRERRGATALDGVDRPRKAYCGITARRERAGQAPDAAPAARRDLEAAGVDRAATDTGLLLAQQGVDGQRPGHRDVAGRATGDRTGTHVRVRLAGHLDVAVRGDVAVVDGDGLIPVDGVHGERTADRRGTGPADLSGEGPDAGERVTAVGGVHAQARGVDIAALIDRGAGGAHQVAGHQGATHGGVARGAAGDCQGPHRRASAGVHGDRPRRLIRGRGGRRDIGSAYPRRHVTADAVVAEGGTNGDLAGGGEAADEGIQLAVGGRVHVHPGGVDHRAVLVGGEAVALGPHPRGDVRADDVGDRRAGEARLVAGGGADGHAEYRRVVGGADVDVTAGGDVRVADHGGVGAVHVGEAEREPAGRSVGAALGADRGTEDHLPGEIAVEHRGGAVVVVGLDLLLQPAVAGEPGGAGEPRAAVPRCGEIPGQRREPVDALRVDGHVAVGIDAGTAAVALVDLRGKGVVDIGAVERATDRHPAASAGGERAEQDLAGREPEHVDVVEPGERAPADTGGGVVADPRRGGGSAEPAALLAGGGEERAAAVQDARTVEGHRRDVRRGAVSVRVHGGDVAAIDGGSGAPVHQAEGCRTGDGHGGAARAAATHRETQAHRHLVAGIGRLHVHGAGAIRRGVDHPRAGVVLEPVDRGRAGDRRGELRAVAAHAQRAGPRRTDEIGVVDRAQGDVRVAAIVRRVHGDVGDLGRGIDAGTVEDPRAGQGQAEFAVAALLAAVAAGQGLLAVVAAGALLQAGTGVAERAPGAVAVAAVVLRIAHPPLGAALRRAAGVIGVTALGAGHALLLRVLLPGDRRGHPEPDHATGRVRRDHEIARGQHAATVGQRQATGVQRGRQKVVATTADIPDRRAGIRLDVVDEHARAHAGIAGEGHRAGETVGLQGLVRIDADAPGIDRGAVGDDGIGIVVHLGETEHAGDTDARALARRRQDLDDEVVRVGVHAQAVAARVDDRFVGDAGAGGRIQVDPGERTADTDRARGAAATGRGAAGELVEHTGPGDHPGMRQGAHVDGLVVLPVGAVRTGHERRGPGIRGAVPVAAGGDAGTVTDPRLRGVVDAEIVDRTGEPEGAGTLGLGLRERGEQAVTQIEHAGRRRGRLLEAADHVRRGVPVFRAGPGIRIVHGDRRSRLRAHPHGVRGDGGVVADERPRVLGVTGDREAGADRGQRTAGAGALHRQGVAGNGTDRLLLGPGLDRDAAVGIHGGAILDTRIGAHVGEADGHGGTELDLAAGGAAGLLVEPAGDAAADTAGRPGAATA</sequence>
<accession>A0A5B8RDR9</accession>
<evidence type="ECO:0000313" key="2">
    <source>
        <dbReference type="EMBL" id="QEA04877.1"/>
    </source>
</evidence>
<evidence type="ECO:0000256" key="1">
    <source>
        <dbReference type="SAM" id="MobiDB-lite"/>
    </source>
</evidence>
<feature type="compositionally biased region" description="Low complexity" evidence="1">
    <location>
        <begin position="1474"/>
        <end position="1484"/>
    </location>
</feature>
<feature type="compositionally biased region" description="Basic and acidic residues" evidence="1">
    <location>
        <begin position="344"/>
        <end position="353"/>
    </location>
</feature>
<feature type="region of interest" description="Disordered" evidence="1">
    <location>
        <begin position="1"/>
        <end position="24"/>
    </location>
</feature>
<feature type="compositionally biased region" description="Basic and acidic residues" evidence="1">
    <location>
        <begin position="443"/>
        <end position="453"/>
    </location>
</feature>
<feature type="region of interest" description="Disordered" evidence="1">
    <location>
        <begin position="389"/>
        <end position="408"/>
    </location>
</feature>
<feature type="region of interest" description="Disordered" evidence="1">
    <location>
        <begin position="605"/>
        <end position="629"/>
    </location>
</feature>
<feature type="compositionally biased region" description="Basic and acidic residues" evidence="1">
    <location>
        <begin position="970"/>
        <end position="994"/>
    </location>
</feature>
<feature type="region of interest" description="Disordered" evidence="1">
    <location>
        <begin position="341"/>
        <end position="360"/>
    </location>
</feature>
<dbReference type="EMBL" id="MN079090">
    <property type="protein sequence ID" value="QEA04877.1"/>
    <property type="molecule type" value="Genomic_DNA"/>
</dbReference>
<feature type="compositionally biased region" description="Basic and acidic residues" evidence="1">
    <location>
        <begin position="1462"/>
        <end position="1473"/>
    </location>
</feature>
<reference evidence="2" key="1">
    <citation type="submission" date="2019-06" db="EMBL/GenBank/DDBJ databases">
        <authorList>
            <person name="Murdoch R.W."/>
            <person name="Fathepure B."/>
        </authorList>
    </citation>
    <scope>NUCLEOTIDE SEQUENCE</scope>
</reference>
<feature type="region of interest" description="Disordered" evidence="1">
    <location>
        <begin position="1455"/>
        <end position="1490"/>
    </location>
</feature>
<proteinExistence type="predicted"/>
<feature type="compositionally biased region" description="Basic and acidic residues" evidence="1">
    <location>
        <begin position="216"/>
        <end position="233"/>
    </location>
</feature>
<feature type="region of interest" description="Disordered" evidence="1">
    <location>
        <begin position="443"/>
        <end position="465"/>
    </location>
</feature>
<protein>
    <submittedName>
        <fullName evidence="2">Uncharacterized protein</fullName>
    </submittedName>
</protein>
<feature type="region of interest" description="Disordered" evidence="1">
    <location>
        <begin position="216"/>
        <end position="246"/>
    </location>
</feature>
<gene>
    <name evidence="2" type="ORF">KBTEX_01194</name>
</gene>
<feature type="region of interest" description="Disordered" evidence="1">
    <location>
        <begin position="662"/>
        <end position="712"/>
    </location>
</feature>
<feature type="region of interest" description="Disordered" evidence="1">
    <location>
        <begin position="960"/>
        <end position="1015"/>
    </location>
</feature>
<organism evidence="2">
    <name type="scientific">uncultured organism</name>
    <dbReference type="NCBI Taxonomy" id="155900"/>
    <lineage>
        <taxon>unclassified sequences</taxon>
        <taxon>environmental samples</taxon>
    </lineage>
</organism>
<feature type="region of interest" description="Disordered" evidence="1">
    <location>
        <begin position="893"/>
        <end position="912"/>
    </location>
</feature>
<name>A0A5B8RDR9_9ZZZZ</name>
<feature type="compositionally biased region" description="Basic and acidic residues" evidence="1">
    <location>
        <begin position="606"/>
        <end position="616"/>
    </location>
</feature>